<evidence type="ECO:0000313" key="4">
    <source>
        <dbReference type="EMBL" id="KAG5670092.1"/>
    </source>
</evidence>
<dbReference type="PANTHER" id="PTHR45712:SF22">
    <property type="entry name" value="INSULIN-LIKE GROWTH FACTOR-BINDING PROTEIN COMPLEX ACID LABILE SUBUNIT"/>
    <property type="match status" value="1"/>
</dbReference>
<evidence type="ECO:0000256" key="1">
    <source>
        <dbReference type="ARBA" id="ARBA00022614"/>
    </source>
</evidence>
<name>A0A9J6BJT5_POLVA</name>
<dbReference type="InterPro" id="IPR032675">
    <property type="entry name" value="LRR_dom_sf"/>
</dbReference>
<dbReference type="PANTHER" id="PTHR45712">
    <property type="entry name" value="AGAP008170-PA"/>
    <property type="match status" value="1"/>
</dbReference>
<dbReference type="InterPro" id="IPR026906">
    <property type="entry name" value="LRR_5"/>
</dbReference>
<dbReference type="OrthoDB" id="7775671at2759"/>
<evidence type="ECO:0000256" key="2">
    <source>
        <dbReference type="ARBA" id="ARBA00022737"/>
    </source>
</evidence>
<dbReference type="InterPro" id="IPR050333">
    <property type="entry name" value="SLRP"/>
</dbReference>
<accession>A0A9J6BJT5</accession>
<proteinExistence type="predicted"/>
<organism evidence="4 5">
    <name type="scientific">Polypedilum vanderplanki</name>
    <name type="common">Sleeping chironomid midge</name>
    <dbReference type="NCBI Taxonomy" id="319348"/>
    <lineage>
        <taxon>Eukaryota</taxon>
        <taxon>Metazoa</taxon>
        <taxon>Ecdysozoa</taxon>
        <taxon>Arthropoda</taxon>
        <taxon>Hexapoda</taxon>
        <taxon>Insecta</taxon>
        <taxon>Pterygota</taxon>
        <taxon>Neoptera</taxon>
        <taxon>Endopterygota</taxon>
        <taxon>Diptera</taxon>
        <taxon>Nematocera</taxon>
        <taxon>Chironomoidea</taxon>
        <taxon>Chironomidae</taxon>
        <taxon>Chironominae</taxon>
        <taxon>Polypedilum</taxon>
        <taxon>Polypedilum</taxon>
    </lineage>
</organism>
<keyword evidence="2" id="KW-0677">Repeat</keyword>
<dbReference type="Proteomes" id="UP001107558">
    <property type="component" value="Chromosome 3"/>
</dbReference>
<protein>
    <submittedName>
        <fullName evidence="4">Uncharacterized protein</fullName>
    </submittedName>
</protein>
<feature type="chain" id="PRO_5039912090" evidence="3">
    <location>
        <begin position="20"/>
        <end position="531"/>
    </location>
</feature>
<dbReference type="GO" id="GO:0005615">
    <property type="term" value="C:extracellular space"/>
    <property type="evidence" value="ECO:0007669"/>
    <property type="project" value="TreeGrafter"/>
</dbReference>
<evidence type="ECO:0000313" key="5">
    <source>
        <dbReference type="Proteomes" id="UP001107558"/>
    </source>
</evidence>
<dbReference type="Gene3D" id="3.80.10.10">
    <property type="entry name" value="Ribonuclease Inhibitor"/>
    <property type="match status" value="2"/>
</dbReference>
<dbReference type="AlphaFoldDB" id="A0A9J6BJT5"/>
<feature type="signal peptide" evidence="3">
    <location>
        <begin position="1"/>
        <end position="19"/>
    </location>
</feature>
<dbReference type="SUPFAM" id="SSF52058">
    <property type="entry name" value="L domain-like"/>
    <property type="match status" value="1"/>
</dbReference>
<dbReference type="Pfam" id="PF13855">
    <property type="entry name" value="LRR_8"/>
    <property type="match status" value="1"/>
</dbReference>
<sequence>MKTVAYIILLFLIAQNANAQVRQVACIFSQTPRGYECRLPDVDLSTLDQFEIVGGEHIPPNTDANVVSFMSMNNNFEVFPTNHLERFPNLQQIHITGSRIPELPPHSIFNRSTLTNLDLRSNFISRIDAEAFMQTTNIQTLNLQFNRLRGIDNEAFAQFPNLQNLDLSFNLLERISAATLVNNPALANIDFNNNRISHINQTFFSNVPSLLSFSFQTNLCYSGSFFNLNQPGSFNDMMTRLNPCFQNTALGLNCQFGYQFDGIEFEDRYTCLLRHIEAYDFGKTITLGGVHVAGRTNANVTYGWVDSSNVRFIIQSFFTTFVNLQGLQITGSNLQILQPGAFQGANNLKYLTILLNNVRTLEDYSFMGASNLEVIRFWYNNLEQIRQDAFAGLNLLRELHVLGGTLREIPPYTFQPLTNLQFVEFSQNYLEIIDSRWFENNQNIQQMMFNSNQIYAVYPDIVEMPFLTSLSLLNNTCIDAVFAITADTRDEVRTQLFQCFDNYPRRQRTLRLELSGNMLIEDDDGNLILEI</sequence>
<dbReference type="EMBL" id="JADBJN010000003">
    <property type="protein sequence ID" value="KAG5670092.1"/>
    <property type="molecule type" value="Genomic_DNA"/>
</dbReference>
<comment type="caution">
    <text evidence="4">The sequence shown here is derived from an EMBL/GenBank/DDBJ whole genome shotgun (WGS) entry which is preliminary data.</text>
</comment>
<dbReference type="SMART" id="SM00369">
    <property type="entry name" value="LRR_TYP"/>
    <property type="match status" value="9"/>
</dbReference>
<evidence type="ECO:0000256" key="3">
    <source>
        <dbReference type="SAM" id="SignalP"/>
    </source>
</evidence>
<dbReference type="Pfam" id="PF13306">
    <property type="entry name" value="LRR_5"/>
    <property type="match status" value="1"/>
</dbReference>
<keyword evidence="5" id="KW-1185">Reference proteome</keyword>
<keyword evidence="1" id="KW-0433">Leucine-rich repeat</keyword>
<gene>
    <name evidence="4" type="ORF">PVAND_000376</name>
</gene>
<dbReference type="InterPro" id="IPR001611">
    <property type="entry name" value="Leu-rich_rpt"/>
</dbReference>
<reference evidence="4" key="1">
    <citation type="submission" date="2021-03" db="EMBL/GenBank/DDBJ databases">
        <title>Chromosome level genome of the anhydrobiotic midge Polypedilum vanderplanki.</title>
        <authorList>
            <person name="Yoshida Y."/>
            <person name="Kikawada T."/>
            <person name="Gusev O."/>
        </authorList>
    </citation>
    <scope>NUCLEOTIDE SEQUENCE</scope>
    <source>
        <strain evidence="4">NIAS01</strain>
        <tissue evidence="4">Whole body or cell culture</tissue>
    </source>
</reference>
<dbReference type="PROSITE" id="PS51450">
    <property type="entry name" value="LRR"/>
    <property type="match status" value="3"/>
</dbReference>
<dbReference type="InterPro" id="IPR003591">
    <property type="entry name" value="Leu-rich_rpt_typical-subtyp"/>
</dbReference>
<keyword evidence="3" id="KW-0732">Signal</keyword>